<gene>
    <name evidence="2" type="ORF">FCC1311_004502</name>
</gene>
<dbReference type="OrthoDB" id="190132at2759"/>
<dbReference type="PANTHER" id="PTHR47664:SF1">
    <property type="entry name" value="CHROMOSOME UNDETERMINED SCAFFOLD_14, WHOLE GENOME SHOTGUN SEQUENCE"/>
    <property type="match status" value="1"/>
</dbReference>
<dbReference type="PROSITE" id="PS51221">
    <property type="entry name" value="TTL"/>
    <property type="match status" value="1"/>
</dbReference>
<reference evidence="2 3" key="1">
    <citation type="submission" date="2017-12" db="EMBL/GenBank/DDBJ databases">
        <title>Sequencing, de novo assembly and annotation of complete genome of a new Thraustochytrid species, strain FCC1311.</title>
        <authorList>
            <person name="Sedici K."/>
            <person name="Godart F."/>
            <person name="Aiese Cigliano R."/>
            <person name="Sanseverino W."/>
            <person name="Barakat M."/>
            <person name="Ortet P."/>
            <person name="Marechal E."/>
            <person name="Cagnac O."/>
            <person name="Amato A."/>
        </authorList>
    </citation>
    <scope>NUCLEOTIDE SEQUENCE [LARGE SCALE GENOMIC DNA]</scope>
</reference>
<evidence type="ECO:0000313" key="2">
    <source>
        <dbReference type="EMBL" id="GBG24232.1"/>
    </source>
</evidence>
<feature type="compositionally biased region" description="Basic residues" evidence="1">
    <location>
        <begin position="10"/>
        <end position="36"/>
    </location>
</feature>
<dbReference type="Gene3D" id="3.30.470.20">
    <property type="entry name" value="ATP-grasp fold, B domain"/>
    <property type="match status" value="1"/>
</dbReference>
<evidence type="ECO:0000256" key="1">
    <source>
        <dbReference type="SAM" id="MobiDB-lite"/>
    </source>
</evidence>
<dbReference type="Pfam" id="PF03133">
    <property type="entry name" value="TTL"/>
    <property type="match status" value="1"/>
</dbReference>
<comment type="caution">
    <text evidence="2">The sequence shown here is derived from an EMBL/GenBank/DDBJ whole genome shotgun (WGS) entry which is preliminary data.</text>
</comment>
<dbReference type="InParanoid" id="A0A2R5FZP4"/>
<organism evidence="2 3">
    <name type="scientific">Hondaea fermentalgiana</name>
    <dbReference type="NCBI Taxonomy" id="2315210"/>
    <lineage>
        <taxon>Eukaryota</taxon>
        <taxon>Sar</taxon>
        <taxon>Stramenopiles</taxon>
        <taxon>Bigyra</taxon>
        <taxon>Labyrinthulomycetes</taxon>
        <taxon>Thraustochytrida</taxon>
        <taxon>Thraustochytriidae</taxon>
        <taxon>Hondaea</taxon>
    </lineage>
</organism>
<protein>
    <submittedName>
        <fullName evidence="2">Tubulin polyglutamylase TTLL5</fullName>
    </submittedName>
</protein>
<sequence length="609" mass="68507">MGSSDLPLKKEKKSKSKSSSKRKSSKKKSEKKGKRGPAWKIQLETIFMQAKVRLFELQAKMESNPEFRQRVMTFAIGTVTVLLLLAVMLKNGGAAGHGAAAGGASGGSLMSLTKSSSSLKGSSHATVSSKPPGILGMTKREREKAEMNFDVSGSDLMSVKRRYGTREEHEAAQKTGHKQLSAKEQACYKNMPVQVVRDSPKVGVYKPRKVFDLAVLQAAQKNLGFVEESDMKKATLILKGVPRVVFRQLKEGKQYYDMVASLGRIGSKKKTQLATLRNHVRKFKCSFESLYIQPRSYDMNKPTDCNNFFKNPDKGRMWVLKSCKSGEGSKGMGISVIDDLGPSRQEFGACEANAMNYVAQAYIEHPLLLDQRKFDMRMYLFVASTKPYIVFANPGYIRRSLALYKPSSTEKNDVLTNYHVQMERNDFKPSDAMWNFPQFIEYLRSNDHCVACGDIEIQLFKIARLVFDSGRSYYKRWSGSFQLVGLDFMMDAYLNVMFIEGNVSPGIGNHGLAWKRKMMLDLVQIMYEQTMLIHEKPSEFDLRIGDRVYGPNNNYFELVVNEHHEKCNSAAKFNPCKELKPEGVPDVPEEEVADDGADPGPDGDDDEED</sequence>
<dbReference type="SUPFAM" id="SSF56059">
    <property type="entry name" value="Glutathione synthetase ATP-binding domain-like"/>
    <property type="match status" value="1"/>
</dbReference>
<feature type="compositionally biased region" description="Low complexity" evidence="1">
    <location>
        <begin position="112"/>
        <end position="123"/>
    </location>
</feature>
<evidence type="ECO:0000313" key="3">
    <source>
        <dbReference type="Proteomes" id="UP000241890"/>
    </source>
</evidence>
<feature type="region of interest" description="Disordered" evidence="1">
    <location>
        <begin position="578"/>
        <end position="609"/>
    </location>
</feature>
<dbReference type="InterPro" id="IPR004344">
    <property type="entry name" value="TTL/TTLL_fam"/>
</dbReference>
<dbReference type="Proteomes" id="UP000241890">
    <property type="component" value="Unassembled WGS sequence"/>
</dbReference>
<dbReference type="PANTHER" id="PTHR47664">
    <property type="entry name" value="NLPC_P60 DOMAIN-CONTAINING PROTEIN"/>
    <property type="match status" value="1"/>
</dbReference>
<feature type="region of interest" description="Disordered" evidence="1">
    <location>
        <begin position="1"/>
        <end position="36"/>
    </location>
</feature>
<feature type="compositionally biased region" description="Acidic residues" evidence="1">
    <location>
        <begin position="587"/>
        <end position="609"/>
    </location>
</feature>
<proteinExistence type="predicted"/>
<dbReference type="EMBL" id="BEYU01000005">
    <property type="protein sequence ID" value="GBG24232.1"/>
    <property type="molecule type" value="Genomic_DNA"/>
</dbReference>
<keyword evidence="3" id="KW-1185">Reference proteome</keyword>
<name>A0A2R5FZP4_9STRA</name>
<feature type="region of interest" description="Disordered" evidence="1">
    <location>
        <begin position="112"/>
        <end position="135"/>
    </location>
</feature>
<dbReference type="AlphaFoldDB" id="A0A2R5FZP4"/>
<accession>A0A2R5FZP4</accession>